<evidence type="ECO:0000259" key="1">
    <source>
        <dbReference type="PROSITE" id="PS50930"/>
    </source>
</evidence>
<dbReference type="EMBL" id="JQCF01000006">
    <property type="protein sequence ID" value="KRN99913.1"/>
    <property type="molecule type" value="Genomic_DNA"/>
</dbReference>
<feature type="domain" description="HTH LytTR-type" evidence="1">
    <location>
        <begin position="48"/>
        <end position="151"/>
    </location>
</feature>
<organism evidence="2 3">
    <name type="scientific">Companilactobacillus kimchiensis</name>
    <dbReference type="NCBI Taxonomy" id="993692"/>
    <lineage>
        <taxon>Bacteria</taxon>
        <taxon>Bacillati</taxon>
        <taxon>Bacillota</taxon>
        <taxon>Bacilli</taxon>
        <taxon>Lactobacillales</taxon>
        <taxon>Lactobacillaceae</taxon>
        <taxon>Companilactobacillus</taxon>
    </lineage>
</organism>
<sequence length="151" mass="17247">MKIEVNYHQDKELTDDEIQVVVKSKGLTADVQKVITMLENLDNQVDVIPLAVNDRIVLVQMDTIIAIEVYENELTVYTMDNNYQLRGKLNAMLQRLNGNFIQISKNTIINLNHLNSLEASFSSNMLAFLDNNLKLTVSRKYLSELKKSLGM</sequence>
<protein>
    <recommendedName>
        <fullName evidence="1">HTH LytTR-type domain-containing protein</fullName>
    </recommendedName>
</protein>
<reference evidence="2 3" key="1">
    <citation type="journal article" date="2015" name="Genome Announc.">
        <title>Expanding the biotechnology potential of lactobacilli through comparative genomics of 213 strains and associated genera.</title>
        <authorList>
            <person name="Sun Z."/>
            <person name="Harris H.M."/>
            <person name="McCann A."/>
            <person name="Guo C."/>
            <person name="Argimon S."/>
            <person name="Zhang W."/>
            <person name="Yang X."/>
            <person name="Jeffery I.B."/>
            <person name="Cooney J.C."/>
            <person name="Kagawa T.F."/>
            <person name="Liu W."/>
            <person name="Song Y."/>
            <person name="Salvetti E."/>
            <person name="Wrobel A."/>
            <person name="Rasinkangas P."/>
            <person name="Parkhill J."/>
            <person name="Rea M.C."/>
            <person name="O'Sullivan O."/>
            <person name="Ritari J."/>
            <person name="Douillard F.P."/>
            <person name="Paul Ross R."/>
            <person name="Yang R."/>
            <person name="Briner A.E."/>
            <person name="Felis G.E."/>
            <person name="de Vos W.M."/>
            <person name="Barrangou R."/>
            <person name="Klaenhammer T.R."/>
            <person name="Caufield P.W."/>
            <person name="Cui Y."/>
            <person name="Zhang H."/>
            <person name="O'Toole P.W."/>
        </authorList>
    </citation>
    <scope>NUCLEOTIDE SEQUENCE [LARGE SCALE GENOMIC DNA]</scope>
    <source>
        <strain evidence="2 3">DSM 24716</strain>
    </source>
</reference>
<dbReference type="STRING" id="993692.IV57_GL002245"/>
<comment type="caution">
    <text evidence="2">The sequence shown here is derived from an EMBL/GenBank/DDBJ whole genome shotgun (WGS) entry which is preliminary data.</text>
</comment>
<dbReference type="GO" id="GO:0000156">
    <property type="term" value="F:phosphorelay response regulator activity"/>
    <property type="evidence" value="ECO:0007669"/>
    <property type="project" value="InterPro"/>
</dbReference>
<name>A0A0R2LDB6_9LACO</name>
<dbReference type="PROSITE" id="PS50930">
    <property type="entry name" value="HTH_LYTTR"/>
    <property type="match status" value="1"/>
</dbReference>
<dbReference type="RefSeq" id="WP_236704318.1">
    <property type="nucleotide sequence ID" value="NZ_JQCF01000006.1"/>
</dbReference>
<accession>A0A0R2LDB6</accession>
<dbReference type="Gene3D" id="2.40.50.1020">
    <property type="entry name" value="LytTr DNA-binding domain"/>
    <property type="match status" value="1"/>
</dbReference>
<dbReference type="InterPro" id="IPR046947">
    <property type="entry name" value="LytR-like"/>
</dbReference>
<dbReference type="Proteomes" id="UP000051006">
    <property type="component" value="Unassembled WGS sequence"/>
</dbReference>
<dbReference type="PANTHER" id="PTHR37299">
    <property type="entry name" value="TRANSCRIPTIONAL REGULATOR-RELATED"/>
    <property type="match status" value="1"/>
</dbReference>
<dbReference type="AlphaFoldDB" id="A0A0R2LDB6"/>
<proteinExistence type="predicted"/>
<dbReference type="PATRIC" id="fig|993692.3.peg.2286"/>
<dbReference type="InterPro" id="IPR007492">
    <property type="entry name" value="LytTR_DNA-bd_dom"/>
</dbReference>
<dbReference type="SMART" id="SM00850">
    <property type="entry name" value="LytTR"/>
    <property type="match status" value="1"/>
</dbReference>
<dbReference type="GO" id="GO:0003677">
    <property type="term" value="F:DNA binding"/>
    <property type="evidence" value="ECO:0007669"/>
    <property type="project" value="InterPro"/>
</dbReference>
<dbReference type="Pfam" id="PF04397">
    <property type="entry name" value="LytTR"/>
    <property type="match status" value="1"/>
</dbReference>
<keyword evidence="3" id="KW-1185">Reference proteome</keyword>
<dbReference type="PANTHER" id="PTHR37299:SF1">
    <property type="entry name" value="STAGE 0 SPORULATION PROTEIN A HOMOLOG"/>
    <property type="match status" value="1"/>
</dbReference>
<gene>
    <name evidence="2" type="ORF">IV57_GL002245</name>
</gene>
<evidence type="ECO:0000313" key="2">
    <source>
        <dbReference type="EMBL" id="KRN99913.1"/>
    </source>
</evidence>
<evidence type="ECO:0000313" key="3">
    <source>
        <dbReference type="Proteomes" id="UP000051006"/>
    </source>
</evidence>